<name>A0A2U2B770_9BACT</name>
<dbReference type="EMBL" id="QEWP01000010">
    <property type="protein sequence ID" value="PWD98884.1"/>
    <property type="molecule type" value="Genomic_DNA"/>
</dbReference>
<dbReference type="InterPro" id="IPR000421">
    <property type="entry name" value="FA58C"/>
</dbReference>
<evidence type="ECO:0000259" key="6">
    <source>
        <dbReference type="PROSITE" id="PS50022"/>
    </source>
</evidence>
<dbReference type="EC" id="3.2.1.51" evidence="2"/>
<feature type="domain" description="F5/8 type C" evidence="6">
    <location>
        <begin position="590"/>
        <end position="741"/>
    </location>
</feature>
<sequence length="743" mass="84104">MKSGINLIKSVCLIVLAFFLFLSCNQTSEQYFTQSVEIPPNASKEEIVELSTRVLPHSRQVKWFNDEFFGFIHYGPNTYTGREWGTGDEDAALFNPGDLDTDQWCRLMKEAGMKRVIMVVKHHDGYCLWQTRYTNHSVASSPWKSGEGDVLRELVQSAEKYGLRVGVYLSPADLYQIESEEGYYGNGSKFTERTIPRNVEDRPFEDQRSFTCQVDDYNEYFLNQLFELLTEYGPIYEVWFDGANPKPGTGQTYNYEAWFDLIRTLAPDAVIFGKGPDARWCGNEAGATREAEYNVVPLPVSPSEFDWPDMTDENIAGRENITEDTEYFHYLPVETNTSIRHGWFWRNDDEQQVRSADDVFDIYERSVGGNSIFLLNIPPNPKGQFSSRDAKVLKDVGRKISEVYGAQIPFEKKSMNGRVTDQNASTWWSPSYENDALEIQLDEEVSVNRFVVREAIARRGERVEKHILEARLDGEWVQVAEGQTIGHKRILRFPAVITDALRLIISKSRATPCISEVSVHYYDEPPKPVVIRKNKDGKIELGVGTSFSWKNHGETDLSQPIYYTLDGSEPTVSSIRYEKPFALPSGGYLKAKAIVGEQGGAVNEQYIGMSADDFAIKAPAIEGQDPQVVIDGNYYSSWVYEGGAAWLTIELGQPKEIGGFKYVPANRDGAYIESYKVEISNDGKVWKTIKEARFGNIVNDPSPRVVLFDTKVETAYIRFSALKGPGQRQKTGIAELEILPPLD</sequence>
<dbReference type="GO" id="GO:0005764">
    <property type="term" value="C:lysosome"/>
    <property type="evidence" value="ECO:0007669"/>
    <property type="project" value="TreeGrafter"/>
</dbReference>
<evidence type="ECO:0000313" key="7">
    <source>
        <dbReference type="EMBL" id="PWD98884.1"/>
    </source>
</evidence>
<keyword evidence="3" id="KW-0732">Signal</keyword>
<dbReference type="GO" id="GO:0006004">
    <property type="term" value="P:fucose metabolic process"/>
    <property type="evidence" value="ECO:0007669"/>
    <property type="project" value="TreeGrafter"/>
</dbReference>
<keyword evidence="5" id="KW-0326">Glycosidase</keyword>
<dbReference type="InterPro" id="IPR017853">
    <property type="entry name" value="GH"/>
</dbReference>
<evidence type="ECO:0000256" key="1">
    <source>
        <dbReference type="ARBA" id="ARBA00007951"/>
    </source>
</evidence>
<gene>
    <name evidence="7" type="ORF">DDZ16_12855</name>
</gene>
<protein>
    <recommendedName>
        <fullName evidence="2">alpha-L-fucosidase</fullName>
        <ecNumber evidence="2">3.2.1.51</ecNumber>
    </recommendedName>
</protein>
<evidence type="ECO:0000256" key="5">
    <source>
        <dbReference type="ARBA" id="ARBA00023295"/>
    </source>
</evidence>
<dbReference type="PANTHER" id="PTHR10030">
    <property type="entry name" value="ALPHA-L-FUCOSIDASE"/>
    <property type="match status" value="1"/>
</dbReference>
<dbReference type="InterPro" id="IPR000933">
    <property type="entry name" value="Glyco_hydro_29"/>
</dbReference>
<dbReference type="PROSITE" id="PS51257">
    <property type="entry name" value="PROKAR_LIPOPROTEIN"/>
    <property type="match status" value="1"/>
</dbReference>
<dbReference type="SUPFAM" id="SSF51445">
    <property type="entry name" value="(Trans)glycosidases"/>
    <property type="match status" value="1"/>
</dbReference>
<dbReference type="InterPro" id="IPR026876">
    <property type="entry name" value="Fn3_assoc_repeat"/>
</dbReference>
<dbReference type="SMART" id="SM00812">
    <property type="entry name" value="Alpha_L_fucos"/>
    <property type="match status" value="1"/>
</dbReference>
<comment type="caution">
    <text evidence="7">The sequence shown here is derived from an EMBL/GenBank/DDBJ whole genome shotgun (WGS) entry which is preliminary data.</text>
</comment>
<dbReference type="Pfam" id="PF01120">
    <property type="entry name" value="Alpha_L_fucos"/>
    <property type="match status" value="1"/>
</dbReference>
<dbReference type="GO" id="GO:0016139">
    <property type="term" value="P:glycoside catabolic process"/>
    <property type="evidence" value="ECO:0007669"/>
    <property type="project" value="TreeGrafter"/>
</dbReference>
<evidence type="ECO:0000313" key="8">
    <source>
        <dbReference type="Proteomes" id="UP000244956"/>
    </source>
</evidence>
<dbReference type="SUPFAM" id="SSF49785">
    <property type="entry name" value="Galactose-binding domain-like"/>
    <property type="match status" value="2"/>
</dbReference>
<keyword evidence="4" id="KW-0378">Hydrolase</keyword>
<dbReference type="AlphaFoldDB" id="A0A2U2B770"/>
<dbReference type="Gene3D" id="3.20.20.80">
    <property type="entry name" value="Glycosidases"/>
    <property type="match status" value="1"/>
</dbReference>
<dbReference type="InterPro" id="IPR057739">
    <property type="entry name" value="Glyco_hydro_29_N"/>
</dbReference>
<evidence type="ECO:0000256" key="3">
    <source>
        <dbReference type="ARBA" id="ARBA00022729"/>
    </source>
</evidence>
<dbReference type="Gene3D" id="2.60.120.260">
    <property type="entry name" value="Galactose-binding domain-like"/>
    <property type="match status" value="2"/>
</dbReference>
<keyword evidence="8" id="KW-1185">Reference proteome</keyword>
<dbReference type="OrthoDB" id="1389336at2"/>
<dbReference type="GO" id="GO:0004560">
    <property type="term" value="F:alpha-L-fucosidase activity"/>
    <property type="evidence" value="ECO:0007669"/>
    <property type="project" value="InterPro"/>
</dbReference>
<organism evidence="7 8">
    <name type="scientific">Marinilabilia rubra</name>
    <dbReference type="NCBI Taxonomy" id="2162893"/>
    <lineage>
        <taxon>Bacteria</taxon>
        <taxon>Pseudomonadati</taxon>
        <taxon>Bacteroidota</taxon>
        <taxon>Bacteroidia</taxon>
        <taxon>Marinilabiliales</taxon>
        <taxon>Marinilabiliaceae</taxon>
        <taxon>Marinilabilia</taxon>
    </lineage>
</organism>
<accession>A0A2U2B770</accession>
<evidence type="ECO:0000256" key="4">
    <source>
        <dbReference type="ARBA" id="ARBA00022801"/>
    </source>
</evidence>
<dbReference type="PANTHER" id="PTHR10030:SF37">
    <property type="entry name" value="ALPHA-L-FUCOSIDASE-RELATED"/>
    <property type="match status" value="1"/>
</dbReference>
<evidence type="ECO:0000256" key="2">
    <source>
        <dbReference type="ARBA" id="ARBA00012662"/>
    </source>
</evidence>
<reference evidence="7 8" key="1">
    <citation type="submission" date="2018-05" db="EMBL/GenBank/DDBJ databases">
        <title>Marinilabilia rubrum sp. nov., isolated from saltern sediment.</title>
        <authorList>
            <person name="Zhang R."/>
        </authorList>
    </citation>
    <scope>NUCLEOTIDE SEQUENCE [LARGE SCALE GENOMIC DNA]</scope>
    <source>
        <strain evidence="7 8">WTE16</strain>
    </source>
</reference>
<dbReference type="Pfam" id="PF13287">
    <property type="entry name" value="Fn3_assoc"/>
    <property type="match status" value="1"/>
</dbReference>
<comment type="similarity">
    <text evidence="1">Belongs to the glycosyl hydrolase 29 family.</text>
</comment>
<dbReference type="PROSITE" id="PS50022">
    <property type="entry name" value="FA58C_3"/>
    <property type="match status" value="1"/>
</dbReference>
<dbReference type="InterPro" id="IPR008979">
    <property type="entry name" value="Galactose-bd-like_sf"/>
</dbReference>
<dbReference type="Proteomes" id="UP000244956">
    <property type="component" value="Unassembled WGS sequence"/>
</dbReference>
<dbReference type="RefSeq" id="WP_109264883.1">
    <property type="nucleotide sequence ID" value="NZ_QEWP01000010.1"/>
</dbReference>
<dbReference type="Pfam" id="PF00754">
    <property type="entry name" value="F5_F8_type_C"/>
    <property type="match status" value="1"/>
</dbReference>
<proteinExistence type="inferred from homology"/>